<dbReference type="PIRSF" id="PIRSF038991">
    <property type="entry name" value="Protein_AbrB"/>
    <property type="match status" value="1"/>
</dbReference>
<feature type="transmembrane region" description="Helical" evidence="1">
    <location>
        <begin position="148"/>
        <end position="166"/>
    </location>
</feature>
<dbReference type="EMBL" id="CP029357">
    <property type="protein sequence ID" value="AWK89598.1"/>
    <property type="molecule type" value="Genomic_DNA"/>
</dbReference>
<keyword evidence="1" id="KW-1133">Transmembrane helix</keyword>
<proteinExistence type="predicted"/>
<dbReference type="PANTHER" id="PTHR38457:SF1">
    <property type="entry name" value="REGULATOR ABRB-RELATED"/>
    <property type="match status" value="1"/>
</dbReference>
<feature type="transmembrane region" description="Helical" evidence="1">
    <location>
        <begin position="236"/>
        <end position="254"/>
    </location>
</feature>
<evidence type="ECO:0000313" key="3">
    <source>
        <dbReference type="Proteomes" id="UP000245629"/>
    </source>
</evidence>
<dbReference type="GO" id="GO:0016020">
    <property type="term" value="C:membrane"/>
    <property type="evidence" value="ECO:0007669"/>
    <property type="project" value="InterPro"/>
</dbReference>
<keyword evidence="2" id="KW-0614">Plasmid</keyword>
<feature type="transmembrane region" description="Helical" evidence="1">
    <location>
        <begin position="88"/>
        <end position="106"/>
    </location>
</feature>
<accession>A0A2S2CYP6</accession>
<reference evidence="3" key="1">
    <citation type="submission" date="2018-05" db="EMBL/GenBank/DDBJ databases">
        <title>Azospirillum thermophila sp. nov., a novel isolated from hot spring.</title>
        <authorList>
            <person name="Zhao Z."/>
        </authorList>
    </citation>
    <scope>NUCLEOTIDE SEQUENCE [LARGE SCALE GENOMIC DNA]</scope>
    <source>
        <strain evidence="3">CFH 70021</strain>
        <plasmid evidence="3">unnamed2</plasmid>
    </source>
</reference>
<feature type="transmembrane region" description="Helical" evidence="1">
    <location>
        <begin position="186"/>
        <end position="205"/>
    </location>
</feature>
<dbReference type="OrthoDB" id="9809910at2"/>
<dbReference type="Proteomes" id="UP000245629">
    <property type="component" value="Plasmid unnamed2"/>
</dbReference>
<dbReference type="Pfam" id="PF05145">
    <property type="entry name" value="AbrB"/>
    <property type="match status" value="1"/>
</dbReference>
<dbReference type="GO" id="GO:0010468">
    <property type="term" value="P:regulation of gene expression"/>
    <property type="evidence" value="ECO:0007669"/>
    <property type="project" value="InterPro"/>
</dbReference>
<geneLocation type="plasmid" evidence="2 3">
    <name>unnamed2</name>
</geneLocation>
<dbReference type="KEGG" id="azz:DEW08_26705"/>
<keyword evidence="3" id="KW-1185">Reference proteome</keyword>
<name>A0A2S2CYP6_9PROT</name>
<dbReference type="PANTHER" id="PTHR38457">
    <property type="entry name" value="REGULATOR ABRB-RELATED"/>
    <property type="match status" value="1"/>
</dbReference>
<dbReference type="RefSeq" id="WP_109333051.1">
    <property type="nucleotide sequence ID" value="NZ_CP029357.1"/>
</dbReference>
<protein>
    <submittedName>
        <fullName evidence="2">AbrB family transcriptional regulator</fullName>
    </submittedName>
</protein>
<organism evidence="2 3">
    <name type="scientific">Azospirillum thermophilum</name>
    <dbReference type="NCBI Taxonomy" id="2202148"/>
    <lineage>
        <taxon>Bacteria</taxon>
        <taxon>Pseudomonadati</taxon>
        <taxon>Pseudomonadota</taxon>
        <taxon>Alphaproteobacteria</taxon>
        <taxon>Rhodospirillales</taxon>
        <taxon>Azospirillaceae</taxon>
        <taxon>Azospirillum</taxon>
    </lineage>
</organism>
<sequence>MGRIRPPGQWAAMSLLSLLLFALLQGAALPAAALLGPMVAGILMGVGGATVRIPRAGFVAAQALIGCSVAHAVTGSILVSVGENWPSMVAVVLITVLASGLVGWMLVRFGSLPGSTAAWGSSPGGAAAMVAMAEEFGADPRLVAFMQYFRVVLVVVSASMVSRVLLGDHAALLPAVAPAAVPLQQQAAGVAATLAVAALGGWAGVRLRIPAGGMLVPMILGAALHVAGLAELTVPPWLLALVYATLGWCIGLRFTREVVRHAVRAVPQMLAGTLALIALCGGSAWVLTRMLGTDALTAYLATSPGGLDSVAIIAVGSGANVSFVLALQTLRLFVVILTGPPVARLIARYA</sequence>
<feature type="transmembrane region" description="Helical" evidence="1">
    <location>
        <begin position="212"/>
        <end position="230"/>
    </location>
</feature>
<dbReference type="InterPro" id="IPR007820">
    <property type="entry name" value="AbrB_fam"/>
</dbReference>
<evidence type="ECO:0000313" key="2">
    <source>
        <dbReference type="EMBL" id="AWK89598.1"/>
    </source>
</evidence>
<feature type="transmembrane region" description="Helical" evidence="1">
    <location>
        <begin position="307"/>
        <end position="327"/>
    </location>
</feature>
<feature type="transmembrane region" description="Helical" evidence="1">
    <location>
        <begin position="57"/>
        <end position="81"/>
    </location>
</feature>
<keyword evidence="1" id="KW-0472">Membrane</keyword>
<feature type="transmembrane region" description="Helical" evidence="1">
    <location>
        <begin position="266"/>
        <end position="287"/>
    </location>
</feature>
<evidence type="ECO:0000256" key="1">
    <source>
        <dbReference type="SAM" id="Phobius"/>
    </source>
</evidence>
<dbReference type="AlphaFoldDB" id="A0A2S2CYP6"/>
<dbReference type="InterPro" id="IPR017516">
    <property type="entry name" value="AbrB_dup"/>
</dbReference>
<gene>
    <name evidence="2" type="ORF">DEW08_26705</name>
</gene>
<dbReference type="NCBIfam" id="TIGR03082">
    <property type="entry name" value="Gneg_AbrB_dup"/>
    <property type="match status" value="2"/>
</dbReference>
<keyword evidence="1" id="KW-0812">Transmembrane</keyword>